<reference evidence="1" key="1">
    <citation type="submission" date="2023-08" db="EMBL/GenBank/DDBJ databases">
        <title>Genomic characterization of piscicolin 126 produced by Carnobacterium maltaromaticum CM22 strain isolated from salmon (Salmo salar).</title>
        <authorList>
            <person name="Gonzalez-Gragera E."/>
            <person name="Garcia-Lopez J.D."/>
            <person name="Teso-Perez C."/>
            <person name="Gimenez-Hernandez I."/>
            <person name="Peralta-Sanchez J.M."/>
            <person name="Valdivia E."/>
            <person name="Montalban-Lopez M."/>
            <person name="Martin-Platero A.M."/>
            <person name="Banos A."/>
            <person name="Martinez-Bueno M."/>
        </authorList>
    </citation>
    <scope>NUCLEOTIDE SEQUENCE</scope>
    <source>
        <strain evidence="1">CM22</strain>
    </source>
</reference>
<evidence type="ECO:0000313" key="1">
    <source>
        <dbReference type="EMBL" id="MDZ5759339.1"/>
    </source>
</evidence>
<comment type="caution">
    <text evidence="1">The sequence shown here is derived from an EMBL/GenBank/DDBJ whole genome shotgun (WGS) entry which is preliminary data.</text>
</comment>
<protein>
    <submittedName>
        <fullName evidence="1">Uncharacterized protein</fullName>
    </submittedName>
</protein>
<gene>
    <name evidence="1" type="ORF">RAK27_11760</name>
</gene>
<evidence type="ECO:0000313" key="2">
    <source>
        <dbReference type="Proteomes" id="UP001290462"/>
    </source>
</evidence>
<organism evidence="1 2">
    <name type="scientific">Carnobacterium maltaromaticum</name>
    <name type="common">Carnobacterium piscicola</name>
    <dbReference type="NCBI Taxonomy" id="2751"/>
    <lineage>
        <taxon>Bacteria</taxon>
        <taxon>Bacillati</taxon>
        <taxon>Bacillota</taxon>
        <taxon>Bacilli</taxon>
        <taxon>Lactobacillales</taxon>
        <taxon>Carnobacteriaceae</taxon>
        <taxon>Carnobacterium</taxon>
    </lineage>
</organism>
<dbReference type="EMBL" id="JAVBVO010000003">
    <property type="protein sequence ID" value="MDZ5759339.1"/>
    <property type="molecule type" value="Genomic_DNA"/>
</dbReference>
<dbReference type="AlphaFoldDB" id="A0AAW9JVN1"/>
<proteinExistence type="predicted"/>
<dbReference type="Proteomes" id="UP001290462">
    <property type="component" value="Unassembled WGS sequence"/>
</dbReference>
<name>A0AAW9JVN1_CARML</name>
<sequence>MYEVLMEKWTLTDIDNMDISHFLSLINRREKEKEKNRKAEMEAFFNSI</sequence>
<accession>A0AAW9JVN1</accession>